<comment type="caution">
    <text evidence="1">The sequence shown here is derived from an EMBL/GenBank/DDBJ whole genome shotgun (WGS) entry which is preliminary data.</text>
</comment>
<sequence length="48" mass="5728">MQSESIPKMEIQALMIPSLLWLVVYLDQTRYLHSTVLRLNNYKFALMQ</sequence>
<dbReference type="AlphaFoldDB" id="A0AAD5GCV8"/>
<keyword evidence="2" id="KW-1185">Reference proteome</keyword>
<reference evidence="1" key="1">
    <citation type="submission" date="2022-06" db="EMBL/GenBank/DDBJ databases">
        <title>Uncovering the hologenomic basis of an extraordinary plant invasion.</title>
        <authorList>
            <person name="Bieker V.C."/>
            <person name="Martin M.D."/>
            <person name="Gilbert T."/>
            <person name="Hodgins K."/>
            <person name="Battlay P."/>
            <person name="Petersen B."/>
            <person name="Wilson J."/>
        </authorList>
    </citation>
    <scope>NUCLEOTIDE SEQUENCE</scope>
    <source>
        <strain evidence="1">AA19_3_7</strain>
        <tissue evidence="1">Leaf</tissue>
    </source>
</reference>
<proteinExistence type="predicted"/>
<evidence type="ECO:0000313" key="2">
    <source>
        <dbReference type="Proteomes" id="UP001206925"/>
    </source>
</evidence>
<accession>A0AAD5GCV8</accession>
<dbReference type="Proteomes" id="UP001206925">
    <property type="component" value="Unassembled WGS sequence"/>
</dbReference>
<gene>
    <name evidence="1" type="ORF">M8C21_017069</name>
</gene>
<organism evidence="1 2">
    <name type="scientific">Ambrosia artemisiifolia</name>
    <name type="common">Common ragweed</name>
    <dbReference type="NCBI Taxonomy" id="4212"/>
    <lineage>
        <taxon>Eukaryota</taxon>
        <taxon>Viridiplantae</taxon>
        <taxon>Streptophyta</taxon>
        <taxon>Embryophyta</taxon>
        <taxon>Tracheophyta</taxon>
        <taxon>Spermatophyta</taxon>
        <taxon>Magnoliopsida</taxon>
        <taxon>eudicotyledons</taxon>
        <taxon>Gunneridae</taxon>
        <taxon>Pentapetalae</taxon>
        <taxon>asterids</taxon>
        <taxon>campanulids</taxon>
        <taxon>Asterales</taxon>
        <taxon>Asteraceae</taxon>
        <taxon>Asteroideae</taxon>
        <taxon>Heliantheae alliance</taxon>
        <taxon>Heliantheae</taxon>
        <taxon>Ambrosia</taxon>
    </lineage>
</organism>
<name>A0AAD5GCV8_AMBAR</name>
<protein>
    <submittedName>
        <fullName evidence="1">Uncharacterized protein</fullName>
    </submittedName>
</protein>
<dbReference type="EMBL" id="JAMZMK010008982">
    <property type="protein sequence ID" value="KAI7737635.1"/>
    <property type="molecule type" value="Genomic_DNA"/>
</dbReference>
<evidence type="ECO:0000313" key="1">
    <source>
        <dbReference type="EMBL" id="KAI7737635.1"/>
    </source>
</evidence>